<proteinExistence type="inferred from homology"/>
<dbReference type="GO" id="GO:0051607">
    <property type="term" value="P:defense response to virus"/>
    <property type="evidence" value="ECO:0007669"/>
    <property type="project" value="UniProtKB-KW"/>
</dbReference>
<dbReference type="Proteomes" id="UP000078295">
    <property type="component" value="Unassembled WGS sequence"/>
</dbReference>
<dbReference type="InterPro" id="IPR010160">
    <property type="entry name" value="CRISPR-assoc_prot_Cmr5"/>
</dbReference>
<evidence type="ECO:0000256" key="5">
    <source>
        <dbReference type="ARBA" id="ARBA00030001"/>
    </source>
</evidence>
<evidence type="ECO:0000313" key="6">
    <source>
        <dbReference type="EMBL" id="OAV22889.1"/>
    </source>
</evidence>
<evidence type="ECO:0000256" key="1">
    <source>
        <dbReference type="ARBA" id="ARBA00004496"/>
    </source>
</evidence>
<protein>
    <recommendedName>
        <fullName evidence="5">CRISPR type III-B/RAMP module-associated protein Cmr5</fullName>
    </recommendedName>
</protein>
<dbReference type="Pfam" id="PF09701">
    <property type="entry name" value="Cas_Cmr5"/>
    <property type="match status" value="1"/>
</dbReference>
<evidence type="ECO:0000256" key="3">
    <source>
        <dbReference type="ARBA" id="ARBA00022490"/>
    </source>
</evidence>
<dbReference type="AlphaFoldDB" id="A0AB36DL77"/>
<evidence type="ECO:0000313" key="7">
    <source>
        <dbReference type="Proteomes" id="UP000078295"/>
    </source>
</evidence>
<accession>A0AB36DL77</accession>
<gene>
    <name evidence="6" type="ORF">AO370_1899</name>
</gene>
<evidence type="ECO:0000256" key="4">
    <source>
        <dbReference type="ARBA" id="ARBA00023118"/>
    </source>
</evidence>
<dbReference type="NCBIfam" id="TIGR01881">
    <property type="entry name" value="cas_Cmr5"/>
    <property type="match status" value="1"/>
</dbReference>
<keyword evidence="4" id="KW-0051">Antiviral defense</keyword>
<dbReference type="GO" id="GO:0005737">
    <property type="term" value="C:cytoplasm"/>
    <property type="evidence" value="ECO:0007669"/>
    <property type="project" value="UniProtKB-SubCell"/>
</dbReference>
<comment type="subcellular location">
    <subcellularLocation>
        <location evidence="1">Cytoplasm</location>
    </subcellularLocation>
</comment>
<dbReference type="RefSeq" id="WP_196758397.1">
    <property type="nucleotide sequence ID" value="NZ_LXHQ01000049.1"/>
</dbReference>
<name>A0AB36DL77_MORCA</name>
<comment type="similarity">
    <text evidence="2">Belongs to the CRISPR system Cmr5 family.</text>
</comment>
<keyword evidence="3" id="KW-0963">Cytoplasm</keyword>
<sequence length="137" mass="15683">MMKTTIIKKPTIQIRTQKYAKIAYPLVDALKDNEIKAKYRTLVLNFPTMVLQSGLAQAIGFLVAKNKPEHNILLEHLAQLLGYQNQVKQLHEDVRESDITQYQLLTRKTIEASSWLKRYTQALLGKQGDQDDDSIDA</sequence>
<dbReference type="SUPFAM" id="SSF158568">
    <property type="entry name" value="AF1862-like"/>
    <property type="match status" value="1"/>
</dbReference>
<comment type="caution">
    <text evidence="6">The sequence shown here is derived from an EMBL/GenBank/DDBJ whole genome shotgun (WGS) entry which is preliminary data.</text>
</comment>
<organism evidence="6 7">
    <name type="scientific">Moraxella catarrhalis</name>
    <name type="common">Branhamella catarrhalis</name>
    <dbReference type="NCBI Taxonomy" id="480"/>
    <lineage>
        <taxon>Bacteria</taxon>
        <taxon>Pseudomonadati</taxon>
        <taxon>Pseudomonadota</taxon>
        <taxon>Gammaproteobacteria</taxon>
        <taxon>Moraxellales</taxon>
        <taxon>Moraxellaceae</taxon>
        <taxon>Moraxella</taxon>
    </lineage>
</organism>
<dbReference type="EMBL" id="LXHQ01000049">
    <property type="protein sequence ID" value="OAV22889.1"/>
    <property type="molecule type" value="Genomic_DNA"/>
</dbReference>
<evidence type="ECO:0000256" key="2">
    <source>
        <dbReference type="ARBA" id="ARBA00006161"/>
    </source>
</evidence>
<dbReference type="InterPro" id="IPR023101">
    <property type="entry name" value="AF1862-like_dom_sf"/>
</dbReference>
<reference evidence="6 7" key="1">
    <citation type="journal article" date="2016" name="Genome Biol. Evol.">
        <title>Comparative Genomic Analyses of the Moraxella catarrhalis Serosensitive and Seroresistant Lineages Demonstrate Their Independent Evolution.</title>
        <authorList>
            <person name="Earl J.P."/>
            <person name="de Vries S.P."/>
            <person name="Ahmed A."/>
            <person name="Powell E."/>
            <person name="Schultz M.P."/>
            <person name="Hermans P.W."/>
            <person name="Hill D.J."/>
            <person name="Zhou Z."/>
            <person name="Constantinidou C.I."/>
            <person name="Hu F.Z."/>
            <person name="Bootsma H.J."/>
            <person name="Ehrlich G.D."/>
        </authorList>
    </citation>
    <scope>NUCLEOTIDE SEQUENCE [LARGE SCALE GENOMIC DNA]</scope>
    <source>
        <strain evidence="6 7">F23</strain>
    </source>
</reference>
<dbReference type="Gene3D" id="1.10.520.30">
    <property type="entry name" value="AF1862-like domain"/>
    <property type="match status" value="1"/>
</dbReference>